<sequence>MVALVMPLATKAGSTGQPSTCKGCPLYGVGKGFVLEPAPVWSKIKMAIIGEAPGTNEVLQGKPFVGKAGWWLLKNILNPAGLSRKDVYLDNTLRCLPPKNKQGEAYPVGTDKLQAEMHCRQYDKLVPSNVPIMLVGGKALGQKLGLTGISDWHGHVTLQAGQLVGCTFHPSAVMRQPNLLPVAIREHYNLLTAHANPSILKHPTVVKGMLSDQAGPMVFDLEWDIKSKEITCIGVAYEADKAYSTYDVVASKELLVSRLTASRLVIGHNVIDADFNVMGHHPTNYSPSCIFDTKVVAHLIHAHLANLGLLGLRATVSYYRPTTGWKEDKEDLLEYNGRDCAYNYYLYEQLCADLDTTNQWHLVEKQQRLARLAVLMRERGVDIDLRAVRRYHREWQGNKQLLKDDFPFNPNSPKQVIAFFKEEGITLRDTKEVTIKRQADRHPLMEQLADYKELGVKPITTWFPLGKSKVHPTFNVTGTDVARFSSSEPNFQNIPPSLRRMIVAPEGMVIVGLDFSQIENRCVAWLAGDKQMLADFASGMDFHRLSASRIYNKRYDDVTDWQRYEGKKTIHSTNYGETAASLAERVFGSRRQGAVADAVALQEAYFGAYPAIRTWQRQVSDNFERGDITLVNPFGRVRYIYGQDAHTRKKKGCHYYGCSSAADIVNQRALDIWEAEGLVPILIVHDELVYCLPVGTATATIARLKDIMTQPVKEMGGLVVPVTAKVGADYGNLRIPE</sequence>
<dbReference type="Gene3D" id="1.10.150.20">
    <property type="entry name" value="5' to 3' exonuclease, C-terminal subdomain"/>
    <property type="match status" value="1"/>
</dbReference>
<name>A0A0F9RHZ0_9ZZZZ</name>
<dbReference type="InterPro" id="IPR036397">
    <property type="entry name" value="RNaseH_sf"/>
</dbReference>
<dbReference type="Pfam" id="PF03167">
    <property type="entry name" value="UDG"/>
    <property type="match status" value="1"/>
</dbReference>
<dbReference type="SMART" id="SM00987">
    <property type="entry name" value="UreE_C"/>
    <property type="match status" value="1"/>
</dbReference>
<dbReference type="SUPFAM" id="SSF56672">
    <property type="entry name" value="DNA/RNA polymerases"/>
    <property type="match status" value="1"/>
</dbReference>
<dbReference type="GO" id="GO:0006261">
    <property type="term" value="P:DNA-templated DNA replication"/>
    <property type="evidence" value="ECO:0007669"/>
    <property type="project" value="InterPro"/>
</dbReference>
<comment type="caution">
    <text evidence="4">The sequence shown here is derived from an EMBL/GenBank/DDBJ whole genome shotgun (WGS) entry which is preliminary data.</text>
</comment>
<dbReference type="SMART" id="SM00482">
    <property type="entry name" value="POLAc"/>
    <property type="match status" value="1"/>
</dbReference>
<dbReference type="InterPro" id="IPR005122">
    <property type="entry name" value="Uracil-DNA_glycosylase-like"/>
</dbReference>
<dbReference type="SUPFAM" id="SSF52141">
    <property type="entry name" value="Uracil-DNA glycosylase-like"/>
    <property type="match status" value="1"/>
</dbReference>
<evidence type="ECO:0008006" key="5">
    <source>
        <dbReference type="Google" id="ProtNLM"/>
    </source>
</evidence>
<dbReference type="PANTHER" id="PTHR10133">
    <property type="entry name" value="DNA POLYMERASE I"/>
    <property type="match status" value="1"/>
</dbReference>
<dbReference type="InterPro" id="IPR001098">
    <property type="entry name" value="DNA-dir_DNA_pol_A_palm_dom"/>
</dbReference>
<dbReference type="InterPro" id="IPR012337">
    <property type="entry name" value="RNaseH-like_sf"/>
</dbReference>
<evidence type="ECO:0000259" key="3">
    <source>
        <dbReference type="SMART" id="SM00986"/>
    </source>
</evidence>
<evidence type="ECO:0000256" key="1">
    <source>
        <dbReference type="ARBA" id="ARBA00022705"/>
    </source>
</evidence>
<proteinExistence type="predicted"/>
<dbReference type="GO" id="GO:0003887">
    <property type="term" value="F:DNA-directed DNA polymerase activity"/>
    <property type="evidence" value="ECO:0007669"/>
    <property type="project" value="InterPro"/>
</dbReference>
<reference evidence="4" key="1">
    <citation type="journal article" date="2015" name="Nature">
        <title>Complex archaea that bridge the gap between prokaryotes and eukaryotes.</title>
        <authorList>
            <person name="Spang A."/>
            <person name="Saw J.H."/>
            <person name="Jorgensen S.L."/>
            <person name="Zaremba-Niedzwiedzka K."/>
            <person name="Martijn J."/>
            <person name="Lind A.E."/>
            <person name="van Eijk R."/>
            <person name="Schleper C."/>
            <person name="Guy L."/>
            <person name="Ettema T.J."/>
        </authorList>
    </citation>
    <scope>NUCLEOTIDE SEQUENCE</scope>
</reference>
<feature type="domain" description="Uracil-DNA glycosylase-like" evidence="3">
    <location>
        <begin position="36"/>
        <end position="189"/>
    </location>
</feature>
<dbReference type="GO" id="GO:0003677">
    <property type="term" value="F:DNA binding"/>
    <property type="evidence" value="ECO:0007669"/>
    <property type="project" value="InterPro"/>
</dbReference>
<dbReference type="SUPFAM" id="SSF53098">
    <property type="entry name" value="Ribonuclease H-like"/>
    <property type="match status" value="1"/>
</dbReference>
<dbReference type="PANTHER" id="PTHR10133:SF27">
    <property type="entry name" value="DNA POLYMERASE NU"/>
    <property type="match status" value="1"/>
</dbReference>
<dbReference type="Gene3D" id="3.40.470.10">
    <property type="entry name" value="Uracil-DNA glycosylase-like domain"/>
    <property type="match status" value="1"/>
</dbReference>
<dbReference type="PRINTS" id="PR00868">
    <property type="entry name" value="DNAPOLI"/>
</dbReference>
<dbReference type="Pfam" id="PF00476">
    <property type="entry name" value="DNA_pol_A"/>
    <property type="match status" value="1"/>
</dbReference>
<dbReference type="InterPro" id="IPR043502">
    <property type="entry name" value="DNA/RNA_pol_sf"/>
</dbReference>
<dbReference type="InterPro" id="IPR036895">
    <property type="entry name" value="Uracil-DNA_glycosylase-like_sf"/>
</dbReference>
<evidence type="ECO:0000313" key="4">
    <source>
        <dbReference type="EMBL" id="KKN54394.1"/>
    </source>
</evidence>
<organism evidence="4">
    <name type="scientific">marine sediment metagenome</name>
    <dbReference type="NCBI Taxonomy" id="412755"/>
    <lineage>
        <taxon>unclassified sequences</taxon>
        <taxon>metagenomes</taxon>
        <taxon>ecological metagenomes</taxon>
    </lineage>
</organism>
<dbReference type="Gene3D" id="3.30.70.370">
    <property type="match status" value="1"/>
</dbReference>
<dbReference type="InterPro" id="IPR002298">
    <property type="entry name" value="DNA_polymerase_A"/>
</dbReference>
<dbReference type="GO" id="GO:0006302">
    <property type="term" value="P:double-strand break repair"/>
    <property type="evidence" value="ECO:0007669"/>
    <property type="project" value="TreeGrafter"/>
</dbReference>
<gene>
    <name evidence="4" type="ORF">LCGC14_0592920</name>
</gene>
<evidence type="ECO:0000259" key="2">
    <source>
        <dbReference type="SMART" id="SM00482"/>
    </source>
</evidence>
<feature type="domain" description="DNA-directed DNA polymerase family A palm" evidence="2">
    <location>
        <begin position="497"/>
        <end position="696"/>
    </location>
</feature>
<accession>A0A0F9RHZ0</accession>
<dbReference type="SMART" id="SM00986">
    <property type="entry name" value="UDG"/>
    <property type="match status" value="1"/>
</dbReference>
<dbReference type="EMBL" id="LAZR01000931">
    <property type="protein sequence ID" value="KKN54394.1"/>
    <property type="molecule type" value="Genomic_DNA"/>
</dbReference>
<dbReference type="Gene3D" id="3.30.420.10">
    <property type="entry name" value="Ribonuclease H-like superfamily/Ribonuclease H"/>
    <property type="match status" value="1"/>
</dbReference>
<keyword evidence="1" id="KW-0235">DNA replication</keyword>
<protein>
    <recommendedName>
        <fullName evidence="5">Uracil-DNA glycosylase-like domain-containing protein</fullName>
    </recommendedName>
</protein>
<dbReference type="AlphaFoldDB" id="A0A0F9RHZ0"/>